<dbReference type="EMBL" id="QKZL01000021">
    <property type="protein sequence ID" value="PZX12900.1"/>
    <property type="molecule type" value="Genomic_DNA"/>
</dbReference>
<evidence type="ECO:0000313" key="1">
    <source>
        <dbReference type="EMBL" id="PZX12900.1"/>
    </source>
</evidence>
<name>A0A2W7MYJ8_9RHOB</name>
<comment type="caution">
    <text evidence="1">The sequence shown here is derived from an EMBL/GenBank/DDBJ whole genome shotgun (WGS) entry which is preliminary data.</text>
</comment>
<organism evidence="1 2">
    <name type="scientific">Palleronia aestuarii</name>
    <dbReference type="NCBI Taxonomy" id="568105"/>
    <lineage>
        <taxon>Bacteria</taxon>
        <taxon>Pseudomonadati</taxon>
        <taxon>Pseudomonadota</taxon>
        <taxon>Alphaproteobacteria</taxon>
        <taxon>Rhodobacterales</taxon>
        <taxon>Roseobacteraceae</taxon>
        <taxon>Palleronia</taxon>
    </lineage>
</organism>
<proteinExistence type="predicted"/>
<keyword evidence="2" id="KW-1185">Reference proteome</keyword>
<reference evidence="1 2" key="1">
    <citation type="submission" date="2018-06" db="EMBL/GenBank/DDBJ databases">
        <title>Genomic Encyclopedia of Archaeal and Bacterial Type Strains, Phase II (KMG-II): from individual species to whole genera.</title>
        <authorList>
            <person name="Goeker M."/>
        </authorList>
    </citation>
    <scope>NUCLEOTIDE SEQUENCE [LARGE SCALE GENOMIC DNA]</scope>
    <source>
        <strain evidence="1 2">DSM 22009</strain>
    </source>
</reference>
<accession>A0A2W7MYJ8</accession>
<evidence type="ECO:0000313" key="2">
    <source>
        <dbReference type="Proteomes" id="UP000248916"/>
    </source>
</evidence>
<dbReference type="Proteomes" id="UP000248916">
    <property type="component" value="Unassembled WGS sequence"/>
</dbReference>
<sequence length="180" mass="19813">MDAILFLTFLIWLATPVPEAPAWEASYYEAQHGDEMSVCLAGVVSPSSRFQLRIFDRQMDFYLHRTDFAIPLDQPLGDVYLDLAEEVYTLAVEPIPIAGDDVETNSLLLTPAHADYLDIVNGLRAGGVARLWFPDGSARNVDLAGSEAALLEVFECWDAHETGFAGGNPVEFPPAVQRVE</sequence>
<gene>
    <name evidence="1" type="ORF">LX81_03451</name>
</gene>
<protein>
    <submittedName>
        <fullName evidence="1">Uncharacterized protein</fullName>
    </submittedName>
</protein>
<dbReference type="AlphaFoldDB" id="A0A2W7MYJ8"/>